<dbReference type="Pfam" id="PF26607">
    <property type="entry name" value="DUF8189"/>
    <property type="match status" value="1"/>
</dbReference>
<reference evidence="3" key="1">
    <citation type="submission" date="2019-06" db="EMBL/GenBank/DDBJ databases">
        <title>Draft genome sequence of the griseofulvin-producing fungus Xylaria cubensis strain G536.</title>
        <authorList>
            <person name="Mead M.E."/>
            <person name="Raja H.A."/>
            <person name="Steenwyk J.L."/>
            <person name="Knowles S.L."/>
            <person name="Oberlies N.H."/>
            <person name="Rokas A."/>
        </authorList>
    </citation>
    <scope>NUCLEOTIDE SEQUENCE [LARGE SCALE GENOMIC DNA]</scope>
    <source>
        <strain evidence="3">G536</strain>
    </source>
</reference>
<evidence type="ECO:0000259" key="1">
    <source>
        <dbReference type="Pfam" id="PF26607"/>
    </source>
</evidence>
<evidence type="ECO:0000313" key="2">
    <source>
        <dbReference type="EMBL" id="TRX92151.1"/>
    </source>
</evidence>
<protein>
    <recommendedName>
        <fullName evidence="1">PLL-like beta propeller domain-containing protein</fullName>
    </recommendedName>
</protein>
<accession>A0A553HW17</accession>
<name>A0A553HW17_9PEZI</name>
<dbReference type="OrthoDB" id="406838at2759"/>
<comment type="caution">
    <text evidence="2">The sequence shown here is derived from an EMBL/GenBank/DDBJ whole genome shotgun (WGS) entry which is preliminary data.</text>
</comment>
<dbReference type="Gene3D" id="2.120.10.70">
    <property type="entry name" value="Fucose-specific lectin"/>
    <property type="match status" value="2"/>
</dbReference>
<dbReference type="EMBL" id="VFLP01000039">
    <property type="protein sequence ID" value="TRX92151.1"/>
    <property type="molecule type" value="Genomic_DNA"/>
</dbReference>
<dbReference type="AlphaFoldDB" id="A0A553HW17"/>
<sequence length="392" mass="44591">MHNVNPKYLANYVFVFNFPSHRKPFDVSNANLASADTTCIKAVSWGDPRVDLYGHAPDQSIWHKFYTGYDWQPNQFERIPSESNSCPSASSWGYGRLDLVWVNSSNGNVLHKYFDGGNWGPSWEDANNLGSSGEIDSVDTYSWGKGRLDIIGTAFNGTVLHKAWTGTDYYPTGQDWEDLGGNFSDFLSIGSWGKDRLDVVGISAETGSLLHKFWEGTEWSDWEDLGGGPFIGKPVISSWGPERLDLWALDEDSSVHHKFWDGFQWVGWEKLGGKFSQTPQVVHWSAGKIDIVGKNVDDNKYYLKSYDGTRWNPSVKDYYDLSGPYHSEPRLLTKANGQNFLYLFGVDTDSRLRMQIWSGYEWQPSDKETWPLGNVSKPYPDEKTDDFIFQEL</sequence>
<dbReference type="Proteomes" id="UP000319160">
    <property type="component" value="Unassembled WGS sequence"/>
</dbReference>
<feature type="domain" description="PLL-like beta propeller" evidence="1">
    <location>
        <begin position="30"/>
        <end position="348"/>
    </location>
</feature>
<dbReference type="SUPFAM" id="SSF89372">
    <property type="entry name" value="Fucose-specific lectin"/>
    <property type="match status" value="2"/>
</dbReference>
<organism evidence="2 3">
    <name type="scientific">Xylaria flabelliformis</name>
    <dbReference type="NCBI Taxonomy" id="2512241"/>
    <lineage>
        <taxon>Eukaryota</taxon>
        <taxon>Fungi</taxon>
        <taxon>Dikarya</taxon>
        <taxon>Ascomycota</taxon>
        <taxon>Pezizomycotina</taxon>
        <taxon>Sordariomycetes</taxon>
        <taxon>Xylariomycetidae</taxon>
        <taxon>Xylariales</taxon>
        <taxon>Xylariaceae</taxon>
        <taxon>Xylaria</taxon>
    </lineage>
</organism>
<proteinExistence type="predicted"/>
<dbReference type="InterPro" id="IPR058502">
    <property type="entry name" value="PLL-like_beta-prop"/>
</dbReference>
<gene>
    <name evidence="2" type="ORF">FHL15_007018</name>
</gene>
<evidence type="ECO:0000313" key="3">
    <source>
        <dbReference type="Proteomes" id="UP000319160"/>
    </source>
</evidence>
<keyword evidence="3" id="KW-1185">Reference proteome</keyword>
<dbReference type="STRING" id="2512241.A0A553HW17"/>